<reference evidence="4" key="1">
    <citation type="submission" date="2016-10" db="EMBL/GenBank/DDBJ databases">
        <authorList>
            <person name="Varghese N."/>
            <person name="Submissions S."/>
        </authorList>
    </citation>
    <scope>NUCLEOTIDE SEQUENCE [LARGE SCALE GENOMIC DNA]</scope>
    <source>
        <strain evidence="4">DSM 23920</strain>
    </source>
</reference>
<dbReference type="GO" id="GO:0016758">
    <property type="term" value="F:hexosyltransferase activity"/>
    <property type="evidence" value="ECO:0007669"/>
    <property type="project" value="TreeGrafter"/>
</dbReference>
<organism evidence="3 4">
    <name type="scientific">Chitinophaga terrae</name>
    <name type="common">ex Kim and Jung 2007</name>
    <dbReference type="NCBI Taxonomy" id="408074"/>
    <lineage>
        <taxon>Bacteria</taxon>
        <taxon>Pseudomonadati</taxon>
        <taxon>Bacteroidota</taxon>
        <taxon>Chitinophagia</taxon>
        <taxon>Chitinophagales</taxon>
        <taxon>Chitinophagaceae</taxon>
        <taxon>Chitinophaga</taxon>
    </lineage>
</organism>
<dbReference type="OrthoDB" id="9811902at2"/>
<dbReference type="NCBIfam" id="NF007640">
    <property type="entry name" value="PRK10307.1"/>
    <property type="match status" value="1"/>
</dbReference>
<protein>
    <submittedName>
        <fullName evidence="3">Colanic acid biosynthesis glycosyl transferase WcaI</fullName>
    </submittedName>
</protein>
<dbReference type="AlphaFoldDB" id="A0A1H4BNE9"/>
<gene>
    <name evidence="3" type="ORF">SAMN05660909_02187</name>
</gene>
<feature type="domain" description="Glycosyl transferase family 1" evidence="1">
    <location>
        <begin position="217"/>
        <end position="389"/>
    </location>
</feature>
<dbReference type="InterPro" id="IPR050194">
    <property type="entry name" value="Glycosyltransferase_grp1"/>
</dbReference>
<dbReference type="InterPro" id="IPR001296">
    <property type="entry name" value="Glyco_trans_1"/>
</dbReference>
<accession>A0A1H4BNE9</accession>
<dbReference type="RefSeq" id="WP_089761489.1">
    <property type="nucleotide sequence ID" value="NZ_BKAT01000011.1"/>
</dbReference>
<feature type="domain" description="Glycosyltransferase subfamily 4-like N-terminal" evidence="2">
    <location>
        <begin position="17"/>
        <end position="205"/>
    </location>
</feature>
<proteinExistence type="predicted"/>
<keyword evidence="4" id="KW-1185">Reference proteome</keyword>
<dbReference type="InterPro" id="IPR028098">
    <property type="entry name" value="Glyco_trans_4-like_N"/>
</dbReference>
<dbReference type="PANTHER" id="PTHR45947">
    <property type="entry name" value="SULFOQUINOVOSYL TRANSFERASE SQD2"/>
    <property type="match status" value="1"/>
</dbReference>
<sequence length="407" mass="45322">MSKRVLLIGGNFSPEPTGIGKYNGEMISWLADNGYDCTVITTYPYYPQWKVQPPYDRARNWFKKEVDGNITIYRCPQYVPANPSGKKRMLQDMSFAASTFFKIMQLAFGQKFDIVITVAPPFHLGLLATLYKKLRGATFVYHVQDLQIEAARDLAMIRSKRLINMLLRIERLILRNADHVSSIADGMIRKIGDKTGREVLLFPNWVDVSKFHPLTDKAALKEAFGFAATDKIVLYSGAIGEKQGLESLLHAAAAWKHEPGIRFLICGSGPYKARLEQMAEQLQLENTTFLPLQPASQFNQFLNMADVHLVIQKSHASDLVMPSKLTTILAVGGIALITANPGTGLHELVSRHNMGILVDADNQEALQTGIARAISQNTTDIARNARNYAATHLSISAVMTRFKEQVA</sequence>
<dbReference type="CDD" id="cd03794">
    <property type="entry name" value="GT4_WbuB-like"/>
    <property type="match status" value="1"/>
</dbReference>
<evidence type="ECO:0000313" key="4">
    <source>
        <dbReference type="Proteomes" id="UP000199656"/>
    </source>
</evidence>
<dbReference type="STRING" id="408074.SAMN05660909_02187"/>
<dbReference type="Proteomes" id="UP000199656">
    <property type="component" value="Unassembled WGS sequence"/>
</dbReference>
<dbReference type="Pfam" id="PF13579">
    <property type="entry name" value="Glyco_trans_4_4"/>
    <property type="match status" value="1"/>
</dbReference>
<evidence type="ECO:0000259" key="1">
    <source>
        <dbReference type="Pfam" id="PF00534"/>
    </source>
</evidence>
<name>A0A1H4BNE9_9BACT</name>
<evidence type="ECO:0000313" key="3">
    <source>
        <dbReference type="EMBL" id="SEA49646.1"/>
    </source>
</evidence>
<dbReference type="SUPFAM" id="SSF53756">
    <property type="entry name" value="UDP-Glycosyltransferase/glycogen phosphorylase"/>
    <property type="match status" value="1"/>
</dbReference>
<dbReference type="Gene3D" id="3.40.50.2000">
    <property type="entry name" value="Glycogen Phosphorylase B"/>
    <property type="match status" value="2"/>
</dbReference>
<dbReference type="Pfam" id="PF00534">
    <property type="entry name" value="Glycos_transf_1"/>
    <property type="match status" value="1"/>
</dbReference>
<dbReference type="PANTHER" id="PTHR45947:SF3">
    <property type="entry name" value="SULFOQUINOVOSYL TRANSFERASE SQD2"/>
    <property type="match status" value="1"/>
</dbReference>
<keyword evidence="3" id="KW-0808">Transferase</keyword>
<evidence type="ECO:0000259" key="2">
    <source>
        <dbReference type="Pfam" id="PF13579"/>
    </source>
</evidence>
<dbReference type="EMBL" id="FNRL01000008">
    <property type="protein sequence ID" value="SEA49646.1"/>
    <property type="molecule type" value="Genomic_DNA"/>
</dbReference>